<keyword evidence="3" id="KW-1185">Reference proteome</keyword>
<organism evidence="2 3">
    <name type="scientific">Citrus sinensis</name>
    <name type="common">Sweet orange</name>
    <name type="synonym">Citrus aurantium var. sinensis</name>
    <dbReference type="NCBI Taxonomy" id="2711"/>
    <lineage>
        <taxon>Eukaryota</taxon>
        <taxon>Viridiplantae</taxon>
        <taxon>Streptophyta</taxon>
        <taxon>Embryophyta</taxon>
        <taxon>Tracheophyta</taxon>
        <taxon>Spermatophyta</taxon>
        <taxon>Magnoliopsida</taxon>
        <taxon>eudicotyledons</taxon>
        <taxon>Gunneridae</taxon>
        <taxon>Pentapetalae</taxon>
        <taxon>rosids</taxon>
        <taxon>malvids</taxon>
        <taxon>Sapindales</taxon>
        <taxon>Rutaceae</taxon>
        <taxon>Aurantioideae</taxon>
        <taxon>Citrus</taxon>
    </lineage>
</organism>
<dbReference type="InterPro" id="IPR044828">
    <property type="entry name" value="TSJT1-like"/>
</dbReference>
<dbReference type="SMR" id="A0A067G8M2"/>
<dbReference type="Gene3D" id="3.60.20.10">
    <property type="entry name" value="Glutamine Phosphoribosylpyrophosphate, subunit 1, domain 1"/>
    <property type="match status" value="1"/>
</dbReference>
<proteinExistence type="predicted"/>
<accession>A0A067G8M2</accession>
<gene>
    <name evidence="2" type="ORF">CISIN_1g025395mg</name>
</gene>
<evidence type="ECO:0000313" key="2">
    <source>
        <dbReference type="EMBL" id="KDO75939.1"/>
    </source>
</evidence>
<name>A0A067G8M2_CITSI</name>
<dbReference type="PANTHER" id="PTHR45952:SF8">
    <property type="entry name" value="STEM-SPECIFIC PROTEIN TSJT1"/>
    <property type="match status" value="1"/>
</dbReference>
<reference evidence="2 3" key="1">
    <citation type="submission" date="2014-04" db="EMBL/GenBank/DDBJ databases">
        <authorList>
            <consortium name="International Citrus Genome Consortium"/>
            <person name="Gmitter F."/>
            <person name="Chen C."/>
            <person name="Farmerie W."/>
            <person name="Harkins T."/>
            <person name="Desany B."/>
            <person name="Mohiuddin M."/>
            <person name="Kodira C."/>
            <person name="Borodovsky M."/>
            <person name="Lomsadze A."/>
            <person name="Burns P."/>
            <person name="Jenkins J."/>
            <person name="Prochnik S."/>
            <person name="Shu S."/>
            <person name="Chapman J."/>
            <person name="Pitluck S."/>
            <person name="Schmutz J."/>
            <person name="Rokhsar D."/>
        </authorList>
    </citation>
    <scope>NUCLEOTIDE SEQUENCE</scope>
</reference>
<dbReference type="KEGG" id="cit:102630802"/>
<dbReference type="Proteomes" id="UP000027120">
    <property type="component" value="Unassembled WGS sequence"/>
</dbReference>
<dbReference type="PANTHER" id="PTHR45952">
    <property type="entry name" value="ALUMINUM INDUCED PROTEIN WITH YGL AND LRDR MOTIFS"/>
    <property type="match status" value="1"/>
</dbReference>
<dbReference type="SMART" id="SM01172">
    <property type="entry name" value="DUF3700"/>
    <property type="match status" value="1"/>
</dbReference>
<dbReference type="SUPFAM" id="SSF56235">
    <property type="entry name" value="N-terminal nucleophile aminohydrolases (Ntn hydrolases)"/>
    <property type="match status" value="1"/>
</dbReference>
<evidence type="ECO:0000313" key="3">
    <source>
        <dbReference type="Proteomes" id="UP000027120"/>
    </source>
</evidence>
<dbReference type="eggNOG" id="ENOG502QRHS">
    <property type="taxonomic scope" value="Eukaryota"/>
</dbReference>
<dbReference type="PaxDb" id="2711-XP_006467812.1"/>
<dbReference type="AlphaFoldDB" id="A0A067G8M2"/>
<sequence length="253" mass="27767">MLAVFEKSIGKPPAELNLPSTGSKKSKSRQEIAEIFQILWPETILCNISNGNFMGLSHENESPLHPRSIVVMDDIFCMFIGTSENICELKRHYGLSRQATEAMVLIEAYKVLRDRAPYPPDQVVKDLQGKFAFILFDAKSHTLFAARDCDGGVDLNWGIAGDGSLICSNDSNLMKEACGISCAPFPPGCMFMNGTGLMSFVHPLHKVRAIVHEDDDRQIGGVSFQVDLYTRLPSIPRSGSAANWADATAVEAE</sequence>
<feature type="domain" description="DUF3700" evidence="1">
    <location>
        <begin position="2"/>
        <end position="226"/>
    </location>
</feature>
<dbReference type="EMBL" id="KK784882">
    <property type="protein sequence ID" value="KDO75939.1"/>
    <property type="molecule type" value="Genomic_DNA"/>
</dbReference>
<dbReference type="InterPro" id="IPR029055">
    <property type="entry name" value="Ntn_hydrolases_N"/>
</dbReference>
<evidence type="ECO:0000259" key="1">
    <source>
        <dbReference type="SMART" id="SM01172"/>
    </source>
</evidence>
<dbReference type="InterPro" id="IPR024286">
    <property type="entry name" value="DUF3700"/>
</dbReference>
<dbReference type="Pfam" id="PF12481">
    <property type="entry name" value="DUF3700"/>
    <property type="match status" value="1"/>
</dbReference>
<protein>
    <recommendedName>
        <fullName evidence="1">DUF3700 domain-containing protein</fullName>
    </recommendedName>
</protein>